<proteinExistence type="predicted"/>
<evidence type="ECO:0000313" key="1">
    <source>
        <dbReference type="EMBL" id="KAJ2803077.1"/>
    </source>
</evidence>
<reference evidence="1" key="1">
    <citation type="submission" date="2022-07" db="EMBL/GenBank/DDBJ databases">
        <title>Phylogenomic reconstructions and comparative analyses of Kickxellomycotina fungi.</title>
        <authorList>
            <person name="Reynolds N.K."/>
            <person name="Stajich J.E."/>
            <person name="Barry K."/>
            <person name="Grigoriev I.V."/>
            <person name="Crous P."/>
            <person name="Smith M.E."/>
        </authorList>
    </citation>
    <scope>NUCLEOTIDE SEQUENCE</scope>
    <source>
        <strain evidence="1">CBS 102833</strain>
    </source>
</reference>
<name>A0ACC1L9B9_9FUNG</name>
<accession>A0ACC1L9B9</accession>
<sequence length="930" mass="105182">DGRMVIAQALDNESSLRLAYEVARSLGLETTTRKNATHGFVMVRGDFAAMPSVTSVCAGNSSSSRSLSDCESTGVSQHVGYFEVSALPVTTGEYFGFQVAEGQSPLFCHGDFVVGSNCPKELGGLGMLSMGHVLIPQSDLRWFKQTDTGISHFRAGMSHEDGQMIPNLFRYILPWESEFVDSQRVWAEYALKRQEANAQNRRLTLEDLEDSWDRGIPRINTLFSKDRHTLAYDKGWRIRTEWKQYQLPKANPFWWTHAKHDGKLWQLNNYRTDMIQALGGVECILEHSLFRGTYYPTWEGLFWQQQSTSFSGAMGQRQLTNAQRSGLNQIPNRRFTMWWSPTINRCFKPDTKVFMANGSVREIKDIRAGDYVLGPDSRPRLVDSVHSGTDTMYEVREWRNNDMAPRAIDGGHLSFVCNSHHILHLATHVLVRDVQVDKEAPGSVFVEYTTLKSTTVTGGEQAVMVAWEQKSFALSQYRNSEVLAREAAKSFVDGLDMSTITWELEARLYEHVDEFIRFRTYQLAAPILLQNDAFAALVLEVELPVSFLTEIAFLVGLWIRCGNPRAPVICLPYLMLDVVRHVMYICESIGLRVSEEPESDEDEYEDYGAEPIFILSDKPRTSSNRFWNLILKLGLGKSDLSLVPELFATDLIQVREHLLAGLIGFERKVYRGISLNIFDNFYDIARDRARYEDFKSEQAKYSGLILADLEGTDIPGILAVARSLGIRYTPRIGPNGKSTMFMPCSATTKVLSLWVANVKDLAPPAVVRRFPVEYEFAVTKYGSSQSEYVGLTLANSTDQLFVLANNTIVHNSNVYVGFQVQLDLTGIFMHGKLPTLKISYVSLFRSHAWQKSHESLILDLCQVLDNELEPLQIETVQKEAIHPRKSYKMSSSAADITCFASYKWPVSTPSLLTDASDRMDAGTTQKYWID</sequence>
<dbReference type="EMBL" id="JANBUP010001870">
    <property type="protein sequence ID" value="KAJ2803077.1"/>
    <property type="molecule type" value="Genomic_DNA"/>
</dbReference>
<feature type="non-terminal residue" evidence="1">
    <location>
        <position position="1"/>
    </location>
</feature>
<protein>
    <submittedName>
        <fullName evidence="1">Uncharacterized protein</fullName>
    </submittedName>
</protein>
<comment type="caution">
    <text evidence="1">The sequence shown here is derived from an EMBL/GenBank/DDBJ whole genome shotgun (WGS) entry which is preliminary data.</text>
</comment>
<gene>
    <name evidence="1" type="ORF">H4S07_004545</name>
</gene>
<feature type="non-terminal residue" evidence="1">
    <location>
        <position position="930"/>
    </location>
</feature>
<organism evidence="1 2">
    <name type="scientific">Coemansia furcata</name>
    <dbReference type="NCBI Taxonomy" id="417177"/>
    <lineage>
        <taxon>Eukaryota</taxon>
        <taxon>Fungi</taxon>
        <taxon>Fungi incertae sedis</taxon>
        <taxon>Zoopagomycota</taxon>
        <taxon>Kickxellomycotina</taxon>
        <taxon>Kickxellomycetes</taxon>
        <taxon>Kickxellales</taxon>
        <taxon>Kickxellaceae</taxon>
        <taxon>Coemansia</taxon>
    </lineage>
</organism>
<keyword evidence="2" id="KW-1185">Reference proteome</keyword>
<dbReference type="Proteomes" id="UP001140096">
    <property type="component" value="Unassembled WGS sequence"/>
</dbReference>
<evidence type="ECO:0000313" key="2">
    <source>
        <dbReference type="Proteomes" id="UP001140096"/>
    </source>
</evidence>